<proteinExistence type="predicted"/>
<reference evidence="3 4" key="1">
    <citation type="journal article" date="2011" name="J. Bacteriol.">
        <title>Complete genome of the cellulolytic ruminal bacterium Ruminococcus albus 7.</title>
        <authorList>
            <person name="Suen G."/>
            <person name="Stevenson D.M."/>
            <person name="Bruce D.C."/>
            <person name="Chertkov O."/>
            <person name="Copeland A."/>
            <person name="Cheng J.F."/>
            <person name="Detter C."/>
            <person name="Detter J.C."/>
            <person name="Goodwin L.A."/>
            <person name="Han C.S."/>
            <person name="Hauser L.J."/>
            <person name="Ivanova N.N."/>
            <person name="Kyrpides N.C."/>
            <person name="Land M.L."/>
            <person name="Lapidus A."/>
            <person name="Lucas S."/>
            <person name="Ovchinnikova G."/>
            <person name="Pitluck S."/>
            <person name="Tapia R."/>
            <person name="Woyke T."/>
            <person name="Boyum J."/>
            <person name="Mead D."/>
            <person name="Weimer P.J."/>
        </authorList>
    </citation>
    <scope>NUCLEOTIDE SEQUENCE [LARGE SCALE GENOMIC DNA]</scope>
    <source>
        <strain evidence="4">ATCC 27210 / DSM 20455 / JCM 14654 / NCDO 2250 / 7</strain>
    </source>
</reference>
<evidence type="ECO:0000256" key="1">
    <source>
        <dbReference type="SAM" id="MobiDB-lite"/>
    </source>
</evidence>
<keyword evidence="2" id="KW-0472">Membrane</keyword>
<name>E6UE69_RUMA7</name>
<evidence type="ECO:0000313" key="3">
    <source>
        <dbReference type="EMBL" id="ADU22934.1"/>
    </source>
</evidence>
<keyword evidence="2" id="KW-1133">Transmembrane helix</keyword>
<feature type="region of interest" description="Disordered" evidence="1">
    <location>
        <begin position="60"/>
        <end position="112"/>
    </location>
</feature>
<sequence>MDNEIMERDNAQTTDENKRKKHGVRDIIGWIINILLTAVFILVCTFSLYRRYDEPHIFEKPAAADENQQKIDPQKDDNQKKTDDSSAPKDDDKQVTPDQTDTSEEESKAETNGHFTVYSAGDVYTAENGSGKLHCDVRNVEDSTHDIVMSLYISEDELIAHGLSTNGVEDGKWLIAQSGLFEPGYMIGEVQLKTLPDGSYLPAGSYSLNMSERFYDHETGVLSPYDANIPVTLEVAN</sequence>
<dbReference type="AlphaFoldDB" id="E6UE69"/>
<dbReference type="OrthoDB" id="1771675at2"/>
<evidence type="ECO:0000313" key="4">
    <source>
        <dbReference type="Proteomes" id="UP000006919"/>
    </source>
</evidence>
<dbReference type="STRING" id="697329.Rumal_2454"/>
<protein>
    <submittedName>
        <fullName evidence="3">Uncharacterized protein</fullName>
    </submittedName>
</protein>
<feature type="compositionally biased region" description="Basic and acidic residues" evidence="1">
    <location>
        <begin position="60"/>
        <end position="95"/>
    </location>
</feature>
<dbReference type="RefSeq" id="WP_013499067.1">
    <property type="nucleotide sequence ID" value="NC_014833.1"/>
</dbReference>
<dbReference type="HOGENOM" id="CLU_1169976_0_0_9"/>
<dbReference type="KEGG" id="ral:Rumal_2454"/>
<evidence type="ECO:0000256" key="2">
    <source>
        <dbReference type="SAM" id="Phobius"/>
    </source>
</evidence>
<feature type="transmembrane region" description="Helical" evidence="2">
    <location>
        <begin position="27"/>
        <end position="49"/>
    </location>
</feature>
<feature type="compositionally biased region" description="Basic and acidic residues" evidence="1">
    <location>
        <begin position="1"/>
        <end position="18"/>
    </location>
</feature>
<gene>
    <name evidence="3" type="ordered locus">Rumal_2454</name>
</gene>
<feature type="region of interest" description="Disordered" evidence="1">
    <location>
        <begin position="1"/>
        <end position="20"/>
    </location>
</feature>
<organism evidence="3 4">
    <name type="scientific">Ruminococcus albus (strain ATCC 27210 / DSM 20455 / JCM 14654 / NCDO 2250 / 7)</name>
    <dbReference type="NCBI Taxonomy" id="697329"/>
    <lineage>
        <taxon>Bacteria</taxon>
        <taxon>Bacillati</taxon>
        <taxon>Bacillota</taxon>
        <taxon>Clostridia</taxon>
        <taxon>Eubacteriales</taxon>
        <taxon>Oscillospiraceae</taxon>
        <taxon>Ruminococcus</taxon>
    </lineage>
</organism>
<accession>E6UE69</accession>
<keyword evidence="2" id="KW-0812">Transmembrane</keyword>
<dbReference type="Proteomes" id="UP000006919">
    <property type="component" value="Chromosome"/>
</dbReference>
<dbReference type="EMBL" id="CP002403">
    <property type="protein sequence ID" value="ADU22934.1"/>
    <property type="molecule type" value="Genomic_DNA"/>
</dbReference>